<reference evidence="2" key="1">
    <citation type="journal article" date="2020" name="Ecol. Evol.">
        <title>Genome structure and content of the rice root-knot nematode (Meloidogyne graminicola).</title>
        <authorList>
            <person name="Phan N.T."/>
            <person name="Danchin E.G.J."/>
            <person name="Klopp C."/>
            <person name="Perfus-Barbeoch L."/>
            <person name="Kozlowski D.K."/>
            <person name="Koutsovoulos G.D."/>
            <person name="Lopez-Roques C."/>
            <person name="Bouchez O."/>
            <person name="Zahm M."/>
            <person name="Besnard G."/>
            <person name="Bellafiore S."/>
        </authorList>
    </citation>
    <scope>NUCLEOTIDE SEQUENCE</scope>
    <source>
        <strain evidence="2">VN-18</strain>
    </source>
</reference>
<keyword evidence="3" id="KW-1185">Reference proteome</keyword>
<feature type="compositionally biased region" description="Basic and acidic residues" evidence="1">
    <location>
        <begin position="222"/>
        <end position="253"/>
    </location>
</feature>
<dbReference type="Pfam" id="PF15996">
    <property type="entry name" value="PNISR"/>
    <property type="match status" value="1"/>
</dbReference>
<feature type="compositionally biased region" description="Polar residues" evidence="1">
    <location>
        <begin position="117"/>
        <end position="131"/>
    </location>
</feature>
<evidence type="ECO:0000313" key="2">
    <source>
        <dbReference type="EMBL" id="KAF7635618.1"/>
    </source>
</evidence>
<accession>A0A8S9ZPU2</accession>
<feature type="compositionally biased region" description="Pro residues" evidence="1">
    <location>
        <begin position="98"/>
        <end position="112"/>
    </location>
</feature>
<feature type="region of interest" description="Disordered" evidence="1">
    <location>
        <begin position="222"/>
        <end position="268"/>
    </location>
</feature>
<sequence length="356" mass="41669">MNNQLNYFSPSNFTRPNTEVNWAQLAQRWIYSHQMQQQAFIPPPPGPYPPPPPLLPPSHPPPGPGPPFPYHQPERPVQYHQQTFPHPPPPLNQWRQPWIPPPPNMSFPPPRYPLCALTSSSQNYPTNLENQSNDDEDYQAHYDPSLEQDDTSEVSQRLNNQGDADQGSLPEGAMSHWMSDQSWASAAYPSNYMPVIDMQMRKKLPHWILEGLEKAEKEKKKKLEKEELEKHKKEEEEAKRKKREEKGLGKFDSDSEEEEDNEVVKNQNGNSFVNEKRQFREFVQDEVEDTRTDEELKEEAVSFYFYYEYYPSDIVIGDEFYSFFPIFLGIIKLVISYPNYFYKIYLEDVICKNSSG</sequence>
<feature type="compositionally biased region" description="Pro residues" evidence="1">
    <location>
        <begin position="41"/>
        <end position="70"/>
    </location>
</feature>
<organism evidence="2 3">
    <name type="scientific">Meloidogyne graminicola</name>
    <dbReference type="NCBI Taxonomy" id="189291"/>
    <lineage>
        <taxon>Eukaryota</taxon>
        <taxon>Metazoa</taxon>
        <taxon>Ecdysozoa</taxon>
        <taxon>Nematoda</taxon>
        <taxon>Chromadorea</taxon>
        <taxon>Rhabditida</taxon>
        <taxon>Tylenchina</taxon>
        <taxon>Tylenchomorpha</taxon>
        <taxon>Tylenchoidea</taxon>
        <taxon>Meloidogynidae</taxon>
        <taxon>Meloidogyninae</taxon>
        <taxon>Meloidogyne</taxon>
    </lineage>
</organism>
<evidence type="ECO:0000313" key="3">
    <source>
        <dbReference type="Proteomes" id="UP000605970"/>
    </source>
</evidence>
<comment type="caution">
    <text evidence="2">The sequence shown here is derived from an EMBL/GenBank/DDBJ whole genome shotgun (WGS) entry which is preliminary data.</text>
</comment>
<dbReference type="OrthoDB" id="10065820at2759"/>
<dbReference type="AlphaFoldDB" id="A0A8S9ZPU2"/>
<dbReference type="EMBL" id="JABEBT010000040">
    <property type="protein sequence ID" value="KAF7635618.1"/>
    <property type="molecule type" value="Genomic_DNA"/>
</dbReference>
<dbReference type="Proteomes" id="UP000605970">
    <property type="component" value="Unassembled WGS sequence"/>
</dbReference>
<dbReference type="PANTHER" id="PTHR31518">
    <property type="entry name" value="ARGININE/SERINE-RICH PROTEIN PNISR"/>
    <property type="match status" value="1"/>
</dbReference>
<feature type="compositionally biased region" description="Polar residues" evidence="1">
    <location>
        <begin position="153"/>
        <end position="163"/>
    </location>
</feature>
<name>A0A8S9ZPU2_9BILA</name>
<feature type="region of interest" description="Disordered" evidence="1">
    <location>
        <begin position="38"/>
        <end position="174"/>
    </location>
</feature>
<gene>
    <name evidence="2" type="ORF">Mgra_00005007</name>
</gene>
<proteinExistence type="predicted"/>
<protein>
    <submittedName>
        <fullName evidence="2">Uncharacterized protein</fullName>
    </submittedName>
</protein>
<dbReference type="InterPro" id="IPR031937">
    <property type="entry name" value="PNISR"/>
</dbReference>
<evidence type="ECO:0000256" key="1">
    <source>
        <dbReference type="SAM" id="MobiDB-lite"/>
    </source>
</evidence>